<evidence type="ECO:0000256" key="1">
    <source>
        <dbReference type="SAM" id="MobiDB-lite"/>
    </source>
</evidence>
<organism evidence="2 3">
    <name type="scientific">Luedemannella flava</name>
    <dbReference type="NCBI Taxonomy" id="349316"/>
    <lineage>
        <taxon>Bacteria</taxon>
        <taxon>Bacillati</taxon>
        <taxon>Actinomycetota</taxon>
        <taxon>Actinomycetes</taxon>
        <taxon>Micromonosporales</taxon>
        <taxon>Micromonosporaceae</taxon>
        <taxon>Luedemannella</taxon>
    </lineage>
</organism>
<reference evidence="3" key="1">
    <citation type="journal article" date="2019" name="Int. J. Syst. Evol. Microbiol.">
        <title>The Global Catalogue of Microorganisms (GCM) 10K type strain sequencing project: providing services to taxonomists for standard genome sequencing and annotation.</title>
        <authorList>
            <consortium name="The Broad Institute Genomics Platform"/>
            <consortium name="The Broad Institute Genome Sequencing Center for Infectious Disease"/>
            <person name="Wu L."/>
            <person name="Ma J."/>
        </authorList>
    </citation>
    <scope>NUCLEOTIDE SEQUENCE [LARGE SCALE GENOMIC DNA]</scope>
    <source>
        <strain evidence="3">JCM 13250</strain>
    </source>
</reference>
<name>A0ABP4Y750_9ACTN</name>
<feature type="region of interest" description="Disordered" evidence="1">
    <location>
        <begin position="126"/>
        <end position="146"/>
    </location>
</feature>
<accession>A0ABP4Y750</accession>
<gene>
    <name evidence="2" type="ORF">GCM10009682_22340</name>
</gene>
<proteinExistence type="predicted"/>
<dbReference type="EMBL" id="BAAALT010000056">
    <property type="protein sequence ID" value="GAA1800291.1"/>
    <property type="molecule type" value="Genomic_DNA"/>
</dbReference>
<dbReference type="Gene3D" id="2.30.110.10">
    <property type="entry name" value="Electron Transport, Fmn-binding Protein, Chain A"/>
    <property type="match status" value="1"/>
</dbReference>
<evidence type="ECO:0000313" key="3">
    <source>
        <dbReference type="Proteomes" id="UP001500218"/>
    </source>
</evidence>
<comment type="caution">
    <text evidence="2">The sequence shown here is derived from an EMBL/GenBank/DDBJ whole genome shotgun (WGS) entry which is preliminary data.</text>
</comment>
<evidence type="ECO:0008006" key="4">
    <source>
        <dbReference type="Google" id="ProtNLM"/>
    </source>
</evidence>
<evidence type="ECO:0000313" key="2">
    <source>
        <dbReference type="EMBL" id="GAA1800291.1"/>
    </source>
</evidence>
<dbReference type="Proteomes" id="UP001500218">
    <property type="component" value="Unassembled WGS sequence"/>
</dbReference>
<keyword evidence="3" id="KW-1185">Reference proteome</keyword>
<dbReference type="InterPro" id="IPR012349">
    <property type="entry name" value="Split_barrel_FMN-bd"/>
</dbReference>
<sequence length="164" mass="17764">MHPLVEEAMKKAAVAWLTVGDNRAYPVWCVWLDGALHVVGDGAGEQPLPGLATASRAAVTARGDHGGRVVTWPAQVHRLRPGDEAWTAVVPQLAAKRLNGPGGEELARRWESPEVLVCRLTPDGDPVEAGPTLPDTSLSAPVPETPAVHRVRRPFRLHRVRKRP</sequence>
<protein>
    <recommendedName>
        <fullName evidence="4">Pyridoxamine 5'-phosphate oxidase putative domain-containing protein</fullName>
    </recommendedName>
</protein>